<dbReference type="SMART" id="SM00530">
    <property type="entry name" value="HTH_XRE"/>
    <property type="match status" value="1"/>
</dbReference>
<reference evidence="2" key="1">
    <citation type="journal article" date="2014" name="Front. Microbiol.">
        <title>High frequency of phylogenetically diverse reductive dehalogenase-homologous genes in deep subseafloor sedimentary metagenomes.</title>
        <authorList>
            <person name="Kawai M."/>
            <person name="Futagami T."/>
            <person name="Toyoda A."/>
            <person name="Takaki Y."/>
            <person name="Nishi S."/>
            <person name="Hori S."/>
            <person name="Arai W."/>
            <person name="Tsubouchi T."/>
            <person name="Morono Y."/>
            <person name="Uchiyama I."/>
            <person name="Ito T."/>
            <person name="Fujiyama A."/>
            <person name="Inagaki F."/>
            <person name="Takami H."/>
        </authorList>
    </citation>
    <scope>NUCLEOTIDE SEQUENCE</scope>
    <source>
        <strain evidence="2">Expedition CK06-06</strain>
    </source>
</reference>
<comment type="caution">
    <text evidence="2">The sequence shown here is derived from an EMBL/GenBank/DDBJ whole genome shotgun (WGS) entry which is preliminary data.</text>
</comment>
<sequence length="69" mass="7699">MSEFGERLVKLRSESKLTLKEICQQAGIPPSRLVELERSVRIPTSGQIERLENLYKVNSGELADLAASL</sequence>
<feature type="domain" description="HTH cro/C1-type" evidence="1">
    <location>
        <begin position="8"/>
        <end position="62"/>
    </location>
</feature>
<evidence type="ECO:0000259" key="1">
    <source>
        <dbReference type="PROSITE" id="PS50943"/>
    </source>
</evidence>
<dbReference type="PROSITE" id="PS50943">
    <property type="entry name" value="HTH_CROC1"/>
    <property type="match status" value="1"/>
</dbReference>
<organism evidence="2">
    <name type="scientific">marine sediment metagenome</name>
    <dbReference type="NCBI Taxonomy" id="412755"/>
    <lineage>
        <taxon>unclassified sequences</taxon>
        <taxon>metagenomes</taxon>
        <taxon>ecological metagenomes</taxon>
    </lineage>
</organism>
<dbReference type="EMBL" id="BARS01006072">
    <property type="protein sequence ID" value="GAF82855.1"/>
    <property type="molecule type" value="Genomic_DNA"/>
</dbReference>
<dbReference type="InterPro" id="IPR001387">
    <property type="entry name" value="Cro/C1-type_HTH"/>
</dbReference>
<dbReference type="CDD" id="cd00093">
    <property type="entry name" value="HTH_XRE"/>
    <property type="match status" value="1"/>
</dbReference>
<dbReference type="Gene3D" id="1.10.260.40">
    <property type="entry name" value="lambda repressor-like DNA-binding domains"/>
    <property type="match status" value="1"/>
</dbReference>
<evidence type="ECO:0000313" key="2">
    <source>
        <dbReference type="EMBL" id="GAF82855.1"/>
    </source>
</evidence>
<dbReference type="InterPro" id="IPR010982">
    <property type="entry name" value="Lambda_DNA-bd_dom_sf"/>
</dbReference>
<dbReference type="AlphaFoldDB" id="X0U322"/>
<dbReference type="GO" id="GO:0003677">
    <property type="term" value="F:DNA binding"/>
    <property type="evidence" value="ECO:0007669"/>
    <property type="project" value="InterPro"/>
</dbReference>
<protein>
    <recommendedName>
        <fullName evidence="1">HTH cro/C1-type domain-containing protein</fullName>
    </recommendedName>
</protein>
<dbReference type="SUPFAM" id="SSF47413">
    <property type="entry name" value="lambda repressor-like DNA-binding domains"/>
    <property type="match status" value="1"/>
</dbReference>
<accession>X0U322</accession>
<proteinExistence type="predicted"/>
<dbReference type="Pfam" id="PF13560">
    <property type="entry name" value="HTH_31"/>
    <property type="match status" value="1"/>
</dbReference>
<gene>
    <name evidence="2" type="ORF">S01H1_11879</name>
</gene>
<name>X0U322_9ZZZZ</name>